<dbReference type="PANTHER" id="PTHR14520:SF4">
    <property type="entry name" value="LARGE RIBOSOMAL SUBUNIT PROTEIN ML63"/>
    <property type="match status" value="1"/>
</dbReference>
<dbReference type="Pfam" id="PF14978">
    <property type="entry name" value="MRP-63"/>
    <property type="match status" value="1"/>
</dbReference>
<dbReference type="GO" id="GO:0005761">
    <property type="term" value="C:mitochondrial ribosome"/>
    <property type="evidence" value="ECO:0007669"/>
    <property type="project" value="InterPro"/>
</dbReference>
<dbReference type="InterPro" id="IPR016576">
    <property type="entry name" value="Ribosomal_mL63"/>
</dbReference>
<reference evidence="2" key="1">
    <citation type="submission" date="2025-08" db="UniProtKB">
        <authorList>
            <consortium name="RefSeq"/>
        </authorList>
    </citation>
    <scope>IDENTIFICATION</scope>
    <source>
        <tissue evidence="2">Whole body</tissue>
    </source>
</reference>
<dbReference type="GO" id="GO:0003735">
    <property type="term" value="F:structural constituent of ribosome"/>
    <property type="evidence" value="ECO:0007669"/>
    <property type="project" value="TreeGrafter"/>
</dbReference>
<evidence type="ECO:0000313" key="2">
    <source>
        <dbReference type="RefSeq" id="XP_017891069.1"/>
    </source>
</evidence>
<dbReference type="Proteomes" id="UP000694925">
    <property type="component" value="Unplaced"/>
</dbReference>
<proteinExistence type="predicted"/>
<protein>
    <submittedName>
        <fullName evidence="2">Ribosomal protein 63, mitochondrial</fullName>
    </submittedName>
</protein>
<sequence>MRITRMLWTYRVHDIPYRFRGKHRKEKRVTLKDIVDFKNDLEREEKNMLILRHPYLTSEQSHGHMKEFKAARMNATVNGWYEAANEKFNKKITIADRLHHLTVTERWD</sequence>
<organism evidence="1 2">
    <name type="scientific">Ceratina calcarata</name>
    <dbReference type="NCBI Taxonomy" id="156304"/>
    <lineage>
        <taxon>Eukaryota</taxon>
        <taxon>Metazoa</taxon>
        <taxon>Ecdysozoa</taxon>
        <taxon>Arthropoda</taxon>
        <taxon>Hexapoda</taxon>
        <taxon>Insecta</taxon>
        <taxon>Pterygota</taxon>
        <taxon>Neoptera</taxon>
        <taxon>Endopterygota</taxon>
        <taxon>Hymenoptera</taxon>
        <taxon>Apocrita</taxon>
        <taxon>Aculeata</taxon>
        <taxon>Apoidea</taxon>
        <taxon>Anthophila</taxon>
        <taxon>Apidae</taxon>
        <taxon>Ceratina</taxon>
        <taxon>Zadontomerus</taxon>
    </lineage>
</organism>
<evidence type="ECO:0000313" key="1">
    <source>
        <dbReference type="Proteomes" id="UP000694925"/>
    </source>
</evidence>
<keyword evidence="1" id="KW-1185">Reference proteome</keyword>
<accession>A0AAJ7JEU5</accession>
<gene>
    <name evidence="2" type="primary">LOC108631576</name>
</gene>
<dbReference type="GeneID" id="108631576"/>
<dbReference type="RefSeq" id="XP_017891069.1">
    <property type="nucleotide sequence ID" value="XM_018035580.2"/>
</dbReference>
<name>A0AAJ7JEU5_9HYME</name>
<dbReference type="AlphaFoldDB" id="A0AAJ7JEU5"/>
<keyword evidence="2" id="KW-0689">Ribosomal protein</keyword>
<dbReference type="GO" id="GO:0032543">
    <property type="term" value="P:mitochondrial translation"/>
    <property type="evidence" value="ECO:0007669"/>
    <property type="project" value="TreeGrafter"/>
</dbReference>
<dbReference type="PANTHER" id="PTHR14520">
    <property type="entry name" value="MITOCHONDRIAL RIBOSOMAL PROTEIN 63"/>
    <property type="match status" value="1"/>
</dbReference>
<dbReference type="KEGG" id="ccal:108631576"/>
<keyword evidence="2" id="KW-0687">Ribonucleoprotein</keyword>